<dbReference type="EMBL" id="BDGG01000012">
    <property type="protein sequence ID" value="GAV05673.1"/>
    <property type="molecule type" value="Genomic_DNA"/>
</dbReference>
<keyword evidence="2" id="KW-1185">Reference proteome</keyword>
<protein>
    <submittedName>
        <fullName evidence="1">Uncharacterized protein</fullName>
    </submittedName>
</protein>
<dbReference type="Proteomes" id="UP000186922">
    <property type="component" value="Unassembled WGS sequence"/>
</dbReference>
<gene>
    <name evidence="1" type="primary">RvY_15767</name>
    <name evidence="1" type="synonym">RvY_15767.2</name>
    <name evidence="1" type="ORF">RvY_15767-2</name>
</gene>
<evidence type="ECO:0000313" key="2">
    <source>
        <dbReference type="Proteomes" id="UP000186922"/>
    </source>
</evidence>
<sequence>MSGKGLRPGAIGRSNTTSLDLNITSTPFSTCWLTTTTKSLERLESQVTPSSEGSSAWIKKLSTAWSRKLFMTRWTSYRKRRTGPLRISWRTTFHLERFGCQISRSSDDIQSEDSPSCFTRPSHCLIITLVSFI</sequence>
<reference evidence="1 2" key="1">
    <citation type="journal article" date="2016" name="Nat. Commun.">
        <title>Extremotolerant tardigrade genome and improved radiotolerance of human cultured cells by tardigrade-unique protein.</title>
        <authorList>
            <person name="Hashimoto T."/>
            <person name="Horikawa D.D."/>
            <person name="Saito Y."/>
            <person name="Kuwahara H."/>
            <person name="Kozuka-Hata H."/>
            <person name="Shin-I T."/>
            <person name="Minakuchi Y."/>
            <person name="Ohishi K."/>
            <person name="Motoyama A."/>
            <person name="Aizu T."/>
            <person name="Enomoto A."/>
            <person name="Kondo K."/>
            <person name="Tanaka S."/>
            <person name="Hara Y."/>
            <person name="Koshikawa S."/>
            <person name="Sagara H."/>
            <person name="Miura T."/>
            <person name="Yokobori S."/>
            <person name="Miyagawa K."/>
            <person name="Suzuki Y."/>
            <person name="Kubo T."/>
            <person name="Oyama M."/>
            <person name="Kohara Y."/>
            <person name="Fujiyama A."/>
            <person name="Arakawa K."/>
            <person name="Katayama T."/>
            <person name="Toyoda A."/>
            <person name="Kunieda T."/>
        </authorList>
    </citation>
    <scope>NUCLEOTIDE SEQUENCE [LARGE SCALE GENOMIC DNA]</scope>
    <source>
        <strain evidence="1 2">YOKOZUNA-1</strain>
    </source>
</reference>
<name>A0A1D1VZ60_RAMVA</name>
<dbReference type="AlphaFoldDB" id="A0A1D1VZ60"/>
<organism evidence="1 2">
    <name type="scientific">Ramazzottius varieornatus</name>
    <name type="common">Water bear</name>
    <name type="synonym">Tardigrade</name>
    <dbReference type="NCBI Taxonomy" id="947166"/>
    <lineage>
        <taxon>Eukaryota</taxon>
        <taxon>Metazoa</taxon>
        <taxon>Ecdysozoa</taxon>
        <taxon>Tardigrada</taxon>
        <taxon>Eutardigrada</taxon>
        <taxon>Parachela</taxon>
        <taxon>Hypsibioidea</taxon>
        <taxon>Ramazzottiidae</taxon>
        <taxon>Ramazzottius</taxon>
    </lineage>
</organism>
<comment type="caution">
    <text evidence="1">The sequence shown here is derived from an EMBL/GenBank/DDBJ whole genome shotgun (WGS) entry which is preliminary data.</text>
</comment>
<proteinExistence type="predicted"/>
<evidence type="ECO:0000313" key="1">
    <source>
        <dbReference type="EMBL" id="GAV05673.1"/>
    </source>
</evidence>
<accession>A0A1D1VZ60</accession>